<dbReference type="Proteomes" id="UP000281553">
    <property type="component" value="Unassembled WGS sequence"/>
</dbReference>
<accession>A0A3P7Q3I4</accession>
<sequence>MQYIQGERANSIHFARPNKLFPPNGETKLEVVEVGVPKENALVVVVAAVALGVPKPKV</sequence>
<evidence type="ECO:0000313" key="2">
    <source>
        <dbReference type="Proteomes" id="UP000281553"/>
    </source>
</evidence>
<gene>
    <name evidence="1" type="ORF">DILT_LOCUS19939</name>
</gene>
<organism evidence="1 2">
    <name type="scientific">Dibothriocephalus latus</name>
    <name type="common">Fish tapeworm</name>
    <name type="synonym">Diphyllobothrium latum</name>
    <dbReference type="NCBI Taxonomy" id="60516"/>
    <lineage>
        <taxon>Eukaryota</taxon>
        <taxon>Metazoa</taxon>
        <taxon>Spiralia</taxon>
        <taxon>Lophotrochozoa</taxon>
        <taxon>Platyhelminthes</taxon>
        <taxon>Cestoda</taxon>
        <taxon>Eucestoda</taxon>
        <taxon>Diphyllobothriidea</taxon>
        <taxon>Diphyllobothriidae</taxon>
        <taxon>Dibothriocephalus</taxon>
    </lineage>
</organism>
<dbReference type="EMBL" id="UYRU01126590">
    <property type="protein sequence ID" value="VDN49921.1"/>
    <property type="molecule type" value="Genomic_DNA"/>
</dbReference>
<dbReference type="AlphaFoldDB" id="A0A3P7Q3I4"/>
<evidence type="ECO:0000313" key="1">
    <source>
        <dbReference type="EMBL" id="VDN49921.1"/>
    </source>
</evidence>
<feature type="non-terminal residue" evidence="1">
    <location>
        <position position="58"/>
    </location>
</feature>
<protein>
    <submittedName>
        <fullName evidence="1">Uncharacterized protein</fullName>
    </submittedName>
</protein>
<proteinExistence type="predicted"/>
<keyword evidence="2" id="KW-1185">Reference proteome</keyword>
<reference evidence="1 2" key="1">
    <citation type="submission" date="2018-11" db="EMBL/GenBank/DDBJ databases">
        <authorList>
            <consortium name="Pathogen Informatics"/>
        </authorList>
    </citation>
    <scope>NUCLEOTIDE SEQUENCE [LARGE SCALE GENOMIC DNA]</scope>
</reference>
<name>A0A3P7Q3I4_DIBLA</name>